<dbReference type="AlphaFoldDB" id="A0A4V2Y1P7"/>
<evidence type="ECO:0000313" key="5">
    <source>
        <dbReference type="Proteomes" id="UP000295345"/>
    </source>
</evidence>
<evidence type="ECO:0000256" key="1">
    <source>
        <dbReference type="ARBA" id="ARBA00006383"/>
    </source>
</evidence>
<evidence type="ECO:0000256" key="2">
    <source>
        <dbReference type="ARBA" id="ARBA00022679"/>
    </source>
</evidence>
<name>A0A4V2Y1P7_9ACTN</name>
<feature type="non-terminal residue" evidence="4">
    <location>
        <position position="291"/>
    </location>
</feature>
<evidence type="ECO:0000313" key="4">
    <source>
        <dbReference type="EMBL" id="TDC69565.1"/>
    </source>
</evidence>
<dbReference type="PANTHER" id="PTHR11104:SF0">
    <property type="entry name" value="SPBETA PROPHAGE-DERIVED AMINOGLYCOSIDE N(3')-ACETYLTRANSFERASE-LIKE PROTEIN YOKD"/>
    <property type="match status" value="1"/>
</dbReference>
<dbReference type="InterPro" id="IPR028345">
    <property type="entry name" value="Antibiotic_NAT-like"/>
</dbReference>
<organism evidence="4 5">
    <name type="scientific">Streptomyces hainanensis</name>
    <dbReference type="NCBI Taxonomy" id="402648"/>
    <lineage>
        <taxon>Bacteria</taxon>
        <taxon>Bacillati</taxon>
        <taxon>Actinomycetota</taxon>
        <taxon>Actinomycetes</taxon>
        <taxon>Kitasatosporales</taxon>
        <taxon>Streptomycetaceae</taxon>
        <taxon>Streptomyces</taxon>
    </lineage>
</organism>
<gene>
    <name evidence="4" type="ORF">E1283_25840</name>
</gene>
<proteinExistence type="inferred from homology"/>
<reference evidence="4 5" key="1">
    <citation type="submission" date="2019-03" db="EMBL/GenBank/DDBJ databases">
        <title>Draft genome sequences of novel Actinobacteria.</title>
        <authorList>
            <person name="Sahin N."/>
            <person name="Ay H."/>
            <person name="Saygin H."/>
        </authorList>
    </citation>
    <scope>NUCLEOTIDE SEQUENCE [LARGE SCALE GENOMIC DNA]</scope>
    <source>
        <strain evidence="4 5">DSM 41900</strain>
    </source>
</reference>
<dbReference type="GO" id="GO:0046677">
    <property type="term" value="P:response to antibiotic"/>
    <property type="evidence" value="ECO:0007669"/>
    <property type="project" value="InterPro"/>
</dbReference>
<protein>
    <submittedName>
        <fullName evidence="4">Aminoglycoside N(3)-acetyltransferase</fullName>
    </submittedName>
</protein>
<keyword evidence="3" id="KW-0012">Acyltransferase</keyword>
<sequence length="291" mass="29805">MGRRDAEGGLTVAVSTSELVTAVDALGIAGRPVLAHVSLRSFGAPVASGADGLLDALLSRGCTVLVPSFSEPQFRVDPPLPTRPAGNGVDYSRLPWAAEPAASGPPYTVDCGLINATLGALPAALIARAEARRGRHPLNSFAAVGALADELVSTQSPTDVYAPLRKLVEHDGVVLLVGVGLNRMTLLHLAEQRSGRRLFVRWALGADGRVITVEVGSCSEGFPRFEPHLRGLAGTVTVGVSGWAAYPAGPVLDAAVAAIANERDITRCSDAGCLACRDAVAGGPVGVGPLG</sequence>
<evidence type="ECO:0000256" key="3">
    <source>
        <dbReference type="ARBA" id="ARBA00023315"/>
    </source>
</evidence>
<dbReference type="OrthoDB" id="7330654at2"/>
<dbReference type="SUPFAM" id="SSF110710">
    <property type="entry name" value="TTHA0583/YokD-like"/>
    <property type="match status" value="1"/>
</dbReference>
<comment type="similarity">
    <text evidence="1">Belongs to the antibiotic N-acetyltransferase family.</text>
</comment>
<keyword evidence="5" id="KW-1185">Reference proteome</keyword>
<dbReference type="InterPro" id="IPR003679">
    <property type="entry name" value="Amioglycoside_AcTrfase"/>
</dbReference>
<comment type="caution">
    <text evidence="4">The sequence shown here is derived from an EMBL/GenBank/DDBJ whole genome shotgun (WGS) entry which is preliminary data.</text>
</comment>
<dbReference type="Proteomes" id="UP000295345">
    <property type="component" value="Unassembled WGS sequence"/>
</dbReference>
<accession>A0A4V2Y1P7</accession>
<keyword evidence="2 4" id="KW-0808">Transferase</keyword>
<dbReference type="Pfam" id="PF02522">
    <property type="entry name" value="Antibiotic_NAT"/>
    <property type="match status" value="1"/>
</dbReference>
<dbReference type="GO" id="GO:0008080">
    <property type="term" value="F:N-acetyltransferase activity"/>
    <property type="evidence" value="ECO:0007669"/>
    <property type="project" value="InterPro"/>
</dbReference>
<dbReference type="EMBL" id="SMKI01000334">
    <property type="protein sequence ID" value="TDC69565.1"/>
    <property type="molecule type" value="Genomic_DNA"/>
</dbReference>
<dbReference type="PANTHER" id="PTHR11104">
    <property type="entry name" value="AMINOGLYCOSIDE N3-ACETYLTRANSFERASE"/>
    <property type="match status" value="1"/>
</dbReference>